<dbReference type="PANTHER" id="PTHR12857">
    <property type="entry name" value="CXXC MOTIF CONTAINING ZINC BINDING PROTEIN"/>
    <property type="match status" value="1"/>
</dbReference>
<dbReference type="Pfam" id="PF05907">
    <property type="entry name" value="CXXC_Zn-b_euk"/>
    <property type="match status" value="1"/>
</dbReference>
<comment type="similarity">
    <text evidence="1">Belongs to the UPF0587 family.</text>
</comment>
<dbReference type="AlphaFoldDB" id="A0AAV5RK70"/>
<dbReference type="PANTHER" id="PTHR12857:SF0">
    <property type="entry name" value="CXXC MOTIF CONTAINING ZINC BINDING PROTEIN"/>
    <property type="match status" value="1"/>
</dbReference>
<keyword evidence="2" id="KW-0479">Metal-binding</keyword>
<keyword evidence="5" id="KW-1185">Reference proteome</keyword>
<comment type="caution">
    <text evidence="4">The sequence shown here is derived from an EMBL/GenBank/DDBJ whole genome shotgun (WGS) entry which is preliminary data.</text>
</comment>
<proteinExistence type="inferred from homology"/>
<keyword evidence="3" id="KW-0862">Zinc</keyword>
<name>A0AAV5RK70_STABA</name>
<evidence type="ECO:0000256" key="1">
    <source>
        <dbReference type="ARBA" id="ARBA00007818"/>
    </source>
</evidence>
<dbReference type="SUPFAM" id="SSF141678">
    <property type="entry name" value="MAL13P1.257-like"/>
    <property type="match status" value="1"/>
</dbReference>
<evidence type="ECO:0000313" key="5">
    <source>
        <dbReference type="Proteomes" id="UP001362899"/>
    </source>
</evidence>
<sequence length="159" mass="17866">MLTLQCKAVFEGVQNLTFSDSIEEPYFFTVKVSCQGCRSIHSNAVSFSRYDNESLPGSRGEANFVMKCHECGKDGNISVVSKTLGVYNGEDKFTDMATFDCRGLVIEEFEAGDDFKAEGLDTNTKFNVSFDDGEWYDVDEKSLEQVSITELQWKIVKTK</sequence>
<dbReference type="Proteomes" id="UP001362899">
    <property type="component" value="Unassembled WGS sequence"/>
</dbReference>
<evidence type="ECO:0000256" key="3">
    <source>
        <dbReference type="ARBA" id="ARBA00022833"/>
    </source>
</evidence>
<gene>
    <name evidence="4" type="ORF">DASB73_019170</name>
</gene>
<organism evidence="4 5">
    <name type="scientific">Starmerella bacillaris</name>
    <name type="common">Yeast</name>
    <name type="synonym">Candida zemplinina</name>
    <dbReference type="NCBI Taxonomy" id="1247836"/>
    <lineage>
        <taxon>Eukaryota</taxon>
        <taxon>Fungi</taxon>
        <taxon>Dikarya</taxon>
        <taxon>Ascomycota</taxon>
        <taxon>Saccharomycotina</taxon>
        <taxon>Dipodascomycetes</taxon>
        <taxon>Dipodascales</taxon>
        <taxon>Trichomonascaceae</taxon>
        <taxon>Starmerella</taxon>
    </lineage>
</organism>
<dbReference type="InterPro" id="IPR008584">
    <property type="entry name" value="CXXC_Zn-binding_euk"/>
</dbReference>
<evidence type="ECO:0000256" key="2">
    <source>
        <dbReference type="ARBA" id="ARBA00022723"/>
    </source>
</evidence>
<reference evidence="4 5" key="1">
    <citation type="journal article" date="2023" name="Elife">
        <title>Identification of key yeast species and microbe-microbe interactions impacting larval growth of Drosophila in the wild.</title>
        <authorList>
            <person name="Mure A."/>
            <person name="Sugiura Y."/>
            <person name="Maeda R."/>
            <person name="Honda K."/>
            <person name="Sakurai N."/>
            <person name="Takahashi Y."/>
            <person name="Watada M."/>
            <person name="Katoh T."/>
            <person name="Gotoh A."/>
            <person name="Gotoh Y."/>
            <person name="Taniguchi I."/>
            <person name="Nakamura K."/>
            <person name="Hayashi T."/>
            <person name="Katayama T."/>
            <person name="Uemura T."/>
            <person name="Hattori Y."/>
        </authorList>
    </citation>
    <scope>NUCLEOTIDE SEQUENCE [LARGE SCALE GENOMIC DNA]</scope>
    <source>
        <strain evidence="4 5">SB-73</strain>
    </source>
</reference>
<accession>A0AAV5RK70</accession>
<protein>
    <submittedName>
        <fullName evidence="4">Uncharacterized protein</fullName>
    </submittedName>
</protein>
<dbReference type="EMBL" id="BTGC01000003">
    <property type="protein sequence ID" value="GMM50959.1"/>
    <property type="molecule type" value="Genomic_DNA"/>
</dbReference>
<dbReference type="GO" id="GO:0008270">
    <property type="term" value="F:zinc ion binding"/>
    <property type="evidence" value="ECO:0007669"/>
    <property type="project" value="TreeGrafter"/>
</dbReference>
<evidence type="ECO:0000313" key="4">
    <source>
        <dbReference type="EMBL" id="GMM50959.1"/>
    </source>
</evidence>